<evidence type="ECO:0000313" key="1">
    <source>
        <dbReference type="EMBL" id="WSA31313.1"/>
    </source>
</evidence>
<dbReference type="EMBL" id="CP109071">
    <property type="protein sequence ID" value="WSA31313.1"/>
    <property type="molecule type" value="Genomic_DNA"/>
</dbReference>
<organism evidence="1 2">
    <name type="scientific">Micromonospora peucetia</name>
    <dbReference type="NCBI Taxonomy" id="47871"/>
    <lineage>
        <taxon>Bacteria</taxon>
        <taxon>Bacillati</taxon>
        <taxon>Actinomycetota</taxon>
        <taxon>Actinomycetes</taxon>
        <taxon>Micromonosporales</taxon>
        <taxon>Micromonosporaceae</taxon>
        <taxon>Micromonospora</taxon>
    </lineage>
</organism>
<keyword evidence="2" id="KW-1185">Reference proteome</keyword>
<sequence>MSHASSAQWCSPPGLLVLHAVRVTGLADDVAVAHRTGVDQHQVSELLQDNEAYGWVTHVGFAGTSGWTLTERGRAEDARRLAEELDKSGARATVEEAHRGFRPLNARLVRACTDWQLRPEADDRLAVNDHSDPEWDARVLDELSALAGDLRQLVGGLANALARFGGYDERFSAALARAREGQQQWVAGVGVASCHAVWMELHEDLLSTLGIARGAEPGSQ</sequence>
<proteinExistence type="predicted"/>
<dbReference type="RefSeq" id="WP_266318372.1">
    <property type="nucleotide sequence ID" value="NZ_CP109071.1"/>
</dbReference>
<protein>
    <submittedName>
        <fullName evidence="1">Transcriptional regulator</fullName>
    </submittedName>
</protein>
<gene>
    <name evidence="1" type="ORF">OIE14_24715</name>
</gene>
<name>A0ABZ1E922_9ACTN</name>
<accession>A0ABZ1E922</accession>
<evidence type="ECO:0000313" key="2">
    <source>
        <dbReference type="Proteomes" id="UP001334804"/>
    </source>
</evidence>
<reference evidence="1 2" key="1">
    <citation type="submission" date="2022-10" db="EMBL/GenBank/DDBJ databases">
        <title>The complete genomes of actinobacterial strains from the NBC collection.</title>
        <authorList>
            <person name="Joergensen T.S."/>
            <person name="Alvarez Arevalo M."/>
            <person name="Sterndorff E.B."/>
            <person name="Faurdal D."/>
            <person name="Vuksanovic O."/>
            <person name="Mourched A.-S."/>
            <person name="Charusanti P."/>
            <person name="Shaw S."/>
            <person name="Blin K."/>
            <person name="Weber T."/>
        </authorList>
    </citation>
    <scope>NUCLEOTIDE SEQUENCE [LARGE SCALE GENOMIC DNA]</scope>
    <source>
        <strain evidence="1 2">NBC 01809</strain>
    </source>
</reference>
<dbReference type="Proteomes" id="UP001334804">
    <property type="component" value="Chromosome"/>
</dbReference>